<keyword evidence="3" id="KW-0663">Pyridoxal phosphate</keyword>
<dbReference type="GO" id="GO:0003941">
    <property type="term" value="F:L-serine ammonia-lyase activity"/>
    <property type="evidence" value="ECO:0007669"/>
    <property type="project" value="TreeGrafter"/>
</dbReference>
<keyword evidence="4" id="KW-0456">Lyase</keyword>
<evidence type="ECO:0000256" key="3">
    <source>
        <dbReference type="ARBA" id="ARBA00022898"/>
    </source>
</evidence>
<dbReference type="Gene3D" id="3.40.1020.10">
    <property type="entry name" value="Biosynthetic Threonine Deaminase, Domain 3"/>
    <property type="match status" value="1"/>
</dbReference>
<proteinExistence type="predicted"/>
<sequence length="95" mass="11227">MFRWVERSSVEEEILCQFTFPERPGALMNFLDSFGPRPRWNTSLFHYREGRAGANVLVGIQVPEQEMVEFRNRAQVLGYEYVLVNEDTVFKLLMH</sequence>
<name>A0A8X7W2Q2_BRACI</name>
<protein>
    <recommendedName>
        <fullName evidence="6">ACT-like domain-containing protein</fullName>
    </recommendedName>
</protein>
<dbReference type="GO" id="GO:0006565">
    <property type="term" value="P:L-serine catabolic process"/>
    <property type="evidence" value="ECO:0007669"/>
    <property type="project" value="TreeGrafter"/>
</dbReference>
<reference evidence="7 8" key="1">
    <citation type="submission" date="2020-02" db="EMBL/GenBank/DDBJ databases">
        <authorList>
            <person name="Ma Q."/>
            <person name="Huang Y."/>
            <person name="Song X."/>
            <person name="Pei D."/>
        </authorList>
    </citation>
    <scope>NUCLEOTIDE SEQUENCE [LARGE SCALE GENOMIC DNA]</scope>
    <source>
        <strain evidence="7">Sxm20200214</strain>
        <tissue evidence="7">Leaf</tissue>
    </source>
</reference>
<dbReference type="PANTHER" id="PTHR48078">
    <property type="entry name" value="THREONINE DEHYDRATASE, MITOCHONDRIAL-RELATED"/>
    <property type="match status" value="1"/>
</dbReference>
<evidence type="ECO:0000256" key="1">
    <source>
        <dbReference type="ARBA" id="ARBA00001933"/>
    </source>
</evidence>
<evidence type="ECO:0000313" key="8">
    <source>
        <dbReference type="Proteomes" id="UP000886595"/>
    </source>
</evidence>
<dbReference type="InterPro" id="IPR038110">
    <property type="entry name" value="TD_ACT-like_sf"/>
</dbReference>
<evidence type="ECO:0000256" key="4">
    <source>
        <dbReference type="ARBA" id="ARBA00023239"/>
    </source>
</evidence>
<dbReference type="PROSITE" id="PS51672">
    <property type="entry name" value="ACT_LIKE"/>
    <property type="match status" value="1"/>
</dbReference>
<dbReference type="GO" id="GO:0009097">
    <property type="term" value="P:isoleucine biosynthetic process"/>
    <property type="evidence" value="ECO:0007669"/>
    <property type="project" value="TreeGrafter"/>
</dbReference>
<keyword evidence="2" id="KW-0028">Amino-acid biosynthesis</keyword>
<dbReference type="GO" id="GO:0006567">
    <property type="term" value="P:L-threonine catabolic process"/>
    <property type="evidence" value="ECO:0007669"/>
    <property type="project" value="TreeGrafter"/>
</dbReference>
<dbReference type="InterPro" id="IPR050147">
    <property type="entry name" value="Ser/Thr_Dehydratase"/>
</dbReference>
<comment type="caution">
    <text evidence="7">The sequence shown here is derived from an EMBL/GenBank/DDBJ whole genome shotgun (WGS) entry which is preliminary data.</text>
</comment>
<evidence type="ECO:0000256" key="2">
    <source>
        <dbReference type="ARBA" id="ARBA00022605"/>
    </source>
</evidence>
<dbReference type="AlphaFoldDB" id="A0A8X7W2Q2"/>
<dbReference type="EMBL" id="JAAMPC010000003">
    <property type="protein sequence ID" value="KAG2322596.1"/>
    <property type="molecule type" value="Genomic_DNA"/>
</dbReference>
<organism evidence="7 8">
    <name type="scientific">Brassica carinata</name>
    <name type="common">Ethiopian mustard</name>
    <name type="synonym">Abyssinian cabbage</name>
    <dbReference type="NCBI Taxonomy" id="52824"/>
    <lineage>
        <taxon>Eukaryota</taxon>
        <taxon>Viridiplantae</taxon>
        <taxon>Streptophyta</taxon>
        <taxon>Embryophyta</taxon>
        <taxon>Tracheophyta</taxon>
        <taxon>Spermatophyta</taxon>
        <taxon>Magnoliopsida</taxon>
        <taxon>eudicotyledons</taxon>
        <taxon>Gunneridae</taxon>
        <taxon>Pentapetalae</taxon>
        <taxon>rosids</taxon>
        <taxon>malvids</taxon>
        <taxon>Brassicales</taxon>
        <taxon>Brassicaceae</taxon>
        <taxon>Brassiceae</taxon>
        <taxon>Brassica</taxon>
    </lineage>
</organism>
<dbReference type="PANTHER" id="PTHR48078:SF11">
    <property type="entry name" value="THREONINE DEHYDRATASE, MITOCHONDRIAL"/>
    <property type="match status" value="1"/>
</dbReference>
<evidence type="ECO:0000259" key="6">
    <source>
        <dbReference type="PROSITE" id="PS51672"/>
    </source>
</evidence>
<evidence type="ECO:0000313" key="7">
    <source>
        <dbReference type="EMBL" id="KAG2322596.1"/>
    </source>
</evidence>
<gene>
    <name evidence="7" type="ORF">Bca52824_015809</name>
</gene>
<dbReference type="Proteomes" id="UP000886595">
    <property type="component" value="Unassembled WGS sequence"/>
</dbReference>
<evidence type="ECO:0000256" key="5">
    <source>
        <dbReference type="ARBA" id="ARBA00029440"/>
    </source>
</evidence>
<dbReference type="SUPFAM" id="SSF55021">
    <property type="entry name" value="ACT-like"/>
    <property type="match status" value="1"/>
</dbReference>
<dbReference type="InterPro" id="IPR001721">
    <property type="entry name" value="TD_ACT-like"/>
</dbReference>
<accession>A0A8X7W2Q2</accession>
<comment type="pathway">
    <text evidence="5">Amino-acid biosynthesis.</text>
</comment>
<comment type="cofactor">
    <cofactor evidence="1">
        <name>pyridoxal 5'-phosphate</name>
        <dbReference type="ChEBI" id="CHEBI:597326"/>
    </cofactor>
</comment>
<dbReference type="Pfam" id="PF00585">
    <property type="entry name" value="Thr_dehydrat_C"/>
    <property type="match status" value="1"/>
</dbReference>
<dbReference type="InterPro" id="IPR045865">
    <property type="entry name" value="ACT-like_dom_sf"/>
</dbReference>
<keyword evidence="8" id="KW-1185">Reference proteome</keyword>
<dbReference type="CDD" id="cd04907">
    <property type="entry name" value="ACT_ThrD-I_2"/>
    <property type="match status" value="1"/>
</dbReference>
<dbReference type="GO" id="GO:0004794">
    <property type="term" value="F:threonine deaminase activity"/>
    <property type="evidence" value="ECO:0007669"/>
    <property type="project" value="TreeGrafter"/>
</dbReference>
<feature type="domain" description="ACT-like" evidence="6">
    <location>
        <begin position="14"/>
        <end position="86"/>
    </location>
</feature>
<dbReference type="OrthoDB" id="4418812at2759"/>